<feature type="domain" description="FAE" evidence="8">
    <location>
        <begin position="54"/>
        <end position="343"/>
    </location>
</feature>
<keyword evidence="7" id="KW-1133">Transmembrane helix</keyword>
<comment type="pathway">
    <text evidence="1 6">Lipid metabolism; fatty acid biosynthesis.</text>
</comment>
<feature type="transmembrane region" description="Helical" evidence="7">
    <location>
        <begin position="34"/>
        <end position="54"/>
    </location>
</feature>
<protein>
    <recommendedName>
        <fullName evidence="6">3-ketoacyl-CoA synthase</fullName>
        <ecNumber evidence="6">2.3.1.-</ecNumber>
    </recommendedName>
</protein>
<comment type="similarity">
    <text evidence="2 6">Belongs to the thiolase-like superfamily. Chalcone/stilbene synthases family.</text>
</comment>
<dbReference type="PIRSF" id="PIRSF036417">
    <property type="entry name" value="3-ktacl-CoA_syn"/>
    <property type="match status" value="1"/>
</dbReference>
<keyword evidence="3 6" id="KW-0808">Transferase</keyword>
<dbReference type="CDD" id="cd00831">
    <property type="entry name" value="CHS_like"/>
    <property type="match status" value="1"/>
</dbReference>
<evidence type="ECO:0000313" key="10">
    <source>
        <dbReference type="EMBL" id="WOH16178.1"/>
    </source>
</evidence>
<evidence type="ECO:0000256" key="2">
    <source>
        <dbReference type="ARBA" id="ARBA00005531"/>
    </source>
</evidence>
<dbReference type="SUPFAM" id="SSF53901">
    <property type="entry name" value="Thiolase-like"/>
    <property type="match status" value="2"/>
</dbReference>
<dbReference type="InterPro" id="IPR013601">
    <property type="entry name" value="FAE1_typ3_polyketide_synth"/>
</dbReference>
<keyword evidence="7" id="KW-0472">Membrane</keyword>
<feature type="domain" description="Beta-ketoacyl-[acyl-carrier-protein] synthase III C-terminal" evidence="9">
    <location>
        <begin position="357"/>
        <end position="440"/>
    </location>
</feature>
<evidence type="ECO:0000259" key="8">
    <source>
        <dbReference type="Pfam" id="PF08392"/>
    </source>
</evidence>
<reference evidence="10" key="1">
    <citation type="journal article" date="2016" name="Nat. Genet.">
        <title>A high-quality carrot genome assembly provides new insights into carotenoid accumulation and asterid genome evolution.</title>
        <authorList>
            <person name="Iorizzo M."/>
            <person name="Ellison S."/>
            <person name="Senalik D."/>
            <person name="Zeng P."/>
            <person name="Satapoomin P."/>
            <person name="Huang J."/>
            <person name="Bowman M."/>
            <person name="Iovene M."/>
            <person name="Sanseverino W."/>
            <person name="Cavagnaro P."/>
            <person name="Yildiz M."/>
            <person name="Macko-Podgorni A."/>
            <person name="Moranska E."/>
            <person name="Grzebelus E."/>
            <person name="Grzebelus D."/>
            <person name="Ashrafi H."/>
            <person name="Zheng Z."/>
            <person name="Cheng S."/>
            <person name="Spooner D."/>
            <person name="Van Deynze A."/>
            <person name="Simon P."/>
        </authorList>
    </citation>
    <scope>NUCLEOTIDE SEQUENCE</scope>
    <source>
        <tissue evidence="10">Leaf</tissue>
    </source>
</reference>
<dbReference type="Pfam" id="PF08392">
    <property type="entry name" value="FAE1_CUT1_RppA"/>
    <property type="match status" value="1"/>
</dbReference>
<dbReference type="GO" id="GO:0009922">
    <property type="term" value="F:fatty acid elongase activity"/>
    <property type="evidence" value="ECO:0007669"/>
    <property type="project" value="UniProtKB-EC"/>
</dbReference>
<dbReference type="InterPro" id="IPR013747">
    <property type="entry name" value="ACP_syn_III_C"/>
</dbReference>
<evidence type="ECO:0000259" key="9">
    <source>
        <dbReference type="Pfam" id="PF08541"/>
    </source>
</evidence>
<dbReference type="InterPro" id="IPR016039">
    <property type="entry name" value="Thiolase-like"/>
</dbReference>
<dbReference type="PANTHER" id="PTHR31561">
    <property type="entry name" value="3-KETOACYL-COA SYNTHASE"/>
    <property type="match status" value="1"/>
</dbReference>
<comment type="catalytic activity">
    <reaction evidence="5">
        <text>a very-long-chain acyl-CoA + malonyl-CoA + H(+) = a very-long-chain 3-oxoacyl-CoA + CO2 + CoA</text>
        <dbReference type="Rhea" id="RHEA:32727"/>
        <dbReference type="ChEBI" id="CHEBI:15378"/>
        <dbReference type="ChEBI" id="CHEBI:16526"/>
        <dbReference type="ChEBI" id="CHEBI:57287"/>
        <dbReference type="ChEBI" id="CHEBI:57384"/>
        <dbReference type="ChEBI" id="CHEBI:90725"/>
        <dbReference type="ChEBI" id="CHEBI:90736"/>
        <dbReference type="EC" id="2.3.1.199"/>
    </reaction>
</comment>
<dbReference type="Pfam" id="PF08541">
    <property type="entry name" value="ACP_syn_III_C"/>
    <property type="match status" value="1"/>
</dbReference>
<evidence type="ECO:0000313" key="11">
    <source>
        <dbReference type="Proteomes" id="UP000077755"/>
    </source>
</evidence>
<keyword evidence="7" id="KW-0812">Transmembrane</keyword>
<proteinExistence type="inferred from homology"/>
<dbReference type="AlphaFoldDB" id="A0AAF1BFR7"/>
<keyword evidence="11" id="KW-1185">Reference proteome</keyword>
<evidence type="ECO:0000256" key="7">
    <source>
        <dbReference type="SAM" id="Phobius"/>
    </source>
</evidence>
<dbReference type="EMBL" id="CP093351">
    <property type="protein sequence ID" value="WOH16178.1"/>
    <property type="molecule type" value="Genomic_DNA"/>
</dbReference>
<dbReference type="EC" id="2.3.1.-" evidence="6"/>
<dbReference type="Gene3D" id="3.40.47.10">
    <property type="match status" value="1"/>
</dbReference>
<evidence type="ECO:0000256" key="3">
    <source>
        <dbReference type="ARBA" id="ARBA00022679"/>
    </source>
</evidence>
<organism evidence="10 11">
    <name type="scientific">Daucus carota subsp. sativus</name>
    <name type="common">Carrot</name>
    <dbReference type="NCBI Taxonomy" id="79200"/>
    <lineage>
        <taxon>Eukaryota</taxon>
        <taxon>Viridiplantae</taxon>
        <taxon>Streptophyta</taxon>
        <taxon>Embryophyta</taxon>
        <taxon>Tracheophyta</taxon>
        <taxon>Spermatophyta</taxon>
        <taxon>Magnoliopsida</taxon>
        <taxon>eudicotyledons</taxon>
        <taxon>Gunneridae</taxon>
        <taxon>Pentapetalae</taxon>
        <taxon>asterids</taxon>
        <taxon>campanulids</taxon>
        <taxon>Apiales</taxon>
        <taxon>Apiaceae</taxon>
        <taxon>Apioideae</taxon>
        <taxon>Scandiceae</taxon>
        <taxon>Daucinae</taxon>
        <taxon>Daucus</taxon>
        <taxon>Daucus sect. Daucus</taxon>
    </lineage>
</organism>
<sequence length="472" mass="53157">MLLVLFLAITYVLFCVDKKDMSMLYVMLSNYLEFHLHMTILIGIIVMFSVRYYMKRVSRNVYLVNFACYKPPASQMCSKQQFMDISRRPGAFREESLAFQKKVLERSGIGEKTYISEGLHRVPAEVSTREARKEAEKAMFGAIDELLSKVKNVKVSDIGILVLNCSMFNPAPSLSSAIVNRYKLRSGILSYNLGGMGCSAGNISIDLAKHLSQVHSNYYALVINLECNNENWYRGNDRSMLVSNCIFRLGGAAILLSSCPVDEFSSKYQLTHTVRTHKGADDLAYNSVVQQEDDDNMVGVKLSKQLIAVAGDAIKTNITTLGPLVLPVSEQLVFLATMLARKVLKMKINPYVPDFKKAIEHFMIHAGGPAVLDAVEKNLMITEWHMEPSRMTLYRFGNTSSCSIWYQLAYAEAKGRIRKGDRVWQIAFGSGFKCSSCVWRALKNVDPALEISPWMDEIDDFPVRVSKAQVFE</sequence>
<dbReference type="InterPro" id="IPR012392">
    <property type="entry name" value="3-ktacl-CoA_syn"/>
</dbReference>
<keyword evidence="4 6" id="KW-0012">Acyltransferase</keyword>
<evidence type="ECO:0000256" key="5">
    <source>
        <dbReference type="ARBA" id="ARBA00047375"/>
    </source>
</evidence>
<gene>
    <name evidence="10" type="ORF">DCAR_0935727</name>
</gene>
<reference evidence="10" key="2">
    <citation type="submission" date="2022-03" db="EMBL/GenBank/DDBJ databases">
        <title>Draft title - Genomic analysis of global carrot germplasm unveils the trajectory of domestication and the origin of high carotenoid orange carrot.</title>
        <authorList>
            <person name="Iorizzo M."/>
            <person name="Ellison S."/>
            <person name="Senalik D."/>
            <person name="Macko-Podgorni A."/>
            <person name="Grzebelus D."/>
            <person name="Bostan H."/>
            <person name="Rolling W."/>
            <person name="Curaba J."/>
            <person name="Simon P."/>
        </authorList>
    </citation>
    <scope>NUCLEOTIDE SEQUENCE</scope>
    <source>
        <tissue evidence="10">Leaf</tissue>
    </source>
</reference>
<accession>A0AAF1BFR7</accession>
<dbReference type="Proteomes" id="UP000077755">
    <property type="component" value="Chromosome 9"/>
</dbReference>
<dbReference type="GO" id="GO:0016020">
    <property type="term" value="C:membrane"/>
    <property type="evidence" value="ECO:0007669"/>
    <property type="project" value="InterPro"/>
</dbReference>
<name>A0AAF1BFR7_DAUCS</name>
<evidence type="ECO:0000256" key="4">
    <source>
        <dbReference type="ARBA" id="ARBA00023315"/>
    </source>
</evidence>
<evidence type="ECO:0000256" key="6">
    <source>
        <dbReference type="PIRNR" id="PIRNR036417"/>
    </source>
</evidence>
<dbReference type="GO" id="GO:0006633">
    <property type="term" value="P:fatty acid biosynthetic process"/>
    <property type="evidence" value="ECO:0007669"/>
    <property type="project" value="InterPro"/>
</dbReference>
<evidence type="ECO:0000256" key="1">
    <source>
        <dbReference type="ARBA" id="ARBA00005194"/>
    </source>
</evidence>